<proteinExistence type="predicted"/>
<reference evidence="3" key="1">
    <citation type="submission" date="2020-05" db="EMBL/GenBank/DDBJ databases">
        <authorList>
            <person name="Chiriac C."/>
            <person name="Salcher M."/>
            <person name="Ghai R."/>
            <person name="Kavagutti S V."/>
        </authorList>
    </citation>
    <scope>NUCLEOTIDE SEQUENCE</scope>
</reference>
<dbReference type="EMBL" id="CAFBIY010000002">
    <property type="protein sequence ID" value="CAB4846019.1"/>
    <property type="molecule type" value="Genomic_DNA"/>
</dbReference>
<evidence type="ECO:0000313" key="3">
    <source>
        <dbReference type="EMBL" id="CAB4749891.1"/>
    </source>
</evidence>
<accession>A0A6J6TQW8</accession>
<dbReference type="InterPro" id="IPR011009">
    <property type="entry name" value="Kinase-like_dom_sf"/>
</dbReference>
<dbReference type="AlphaFoldDB" id="A0A6J6TQW8"/>
<dbReference type="EMBL" id="CAEZYF010000040">
    <property type="protein sequence ID" value="CAB4749891.1"/>
    <property type="molecule type" value="Genomic_DNA"/>
</dbReference>
<sequence>MSIPTTAEAAEIIARAAGGTVVDIQRQLRWRPTWFAEVERDGEVLGMVLRGDRTDSEAFPLHHEYTFHRLMEEHGLPVPHAYGFIETPGFLDCVLMAKVPGQAEFQNTSEADRDQVVDEYVEQLAVLHSLDPQVFIDAGIDHPRPGEDPAMAGHRHMISRYRERKVRPDPFSEFCIGWHLRHLPSANGRLAPGVWDSGQFMHDNGHLVAIIDLEFGHVGDPLEDLTIWRMRDTLLGFGDFAKIYSRYEHFTGKDIDLEAIKRHHFAACMGNGLQFGAAWRDPLPETDVMNIMQWSSETNLMATDFLGEYLGLDLPTLTPPPALETRHDTVARQLVRGLGSVKVDDREAQHELRLAFRMARHLQRRSEVGAALDEADIADVAALLGRRPADWFAAERELEQFVLADATVGKYDEPLTVLFHQRNQRLHMALGSAGSTMVRHYQCQRFDGAPSHIVQF</sequence>
<dbReference type="EMBL" id="CAFBOL010000118">
    <property type="protein sequence ID" value="CAB5013020.1"/>
    <property type="molecule type" value="Genomic_DNA"/>
</dbReference>
<dbReference type="EMBL" id="CAFBMT010000037">
    <property type="protein sequence ID" value="CAB4958170.1"/>
    <property type="molecule type" value="Genomic_DNA"/>
</dbReference>
<gene>
    <name evidence="3" type="ORF">UFOPK2656_03479</name>
    <name evidence="4" type="ORF">UFOPK3099_00064</name>
    <name evidence="5" type="ORF">UFOPK3267_00055</name>
    <name evidence="6" type="ORF">UFOPK3651_03331</name>
    <name evidence="7" type="ORF">UFOPK3931_02920</name>
    <name evidence="2" type="ORF">UFOPK4189_03488</name>
</gene>
<dbReference type="Pfam" id="PF01636">
    <property type="entry name" value="APH"/>
    <property type="match status" value="1"/>
</dbReference>
<dbReference type="EMBL" id="CAESGF010000045">
    <property type="protein sequence ID" value="CAB4365746.1"/>
    <property type="molecule type" value="Genomic_DNA"/>
</dbReference>
<evidence type="ECO:0000259" key="1">
    <source>
        <dbReference type="Pfam" id="PF01636"/>
    </source>
</evidence>
<organism evidence="3">
    <name type="scientific">freshwater metagenome</name>
    <dbReference type="NCBI Taxonomy" id="449393"/>
    <lineage>
        <taxon>unclassified sequences</taxon>
        <taxon>metagenomes</taxon>
        <taxon>ecological metagenomes</taxon>
    </lineage>
</organism>
<dbReference type="EMBL" id="CAFAAV010000002">
    <property type="protein sequence ID" value="CAB4800069.1"/>
    <property type="molecule type" value="Genomic_DNA"/>
</dbReference>
<evidence type="ECO:0000313" key="7">
    <source>
        <dbReference type="EMBL" id="CAB5013020.1"/>
    </source>
</evidence>
<dbReference type="Gene3D" id="3.90.1200.10">
    <property type="match status" value="1"/>
</dbReference>
<evidence type="ECO:0000313" key="6">
    <source>
        <dbReference type="EMBL" id="CAB4958170.1"/>
    </source>
</evidence>
<dbReference type="SUPFAM" id="SSF56112">
    <property type="entry name" value="Protein kinase-like (PK-like)"/>
    <property type="match status" value="1"/>
</dbReference>
<evidence type="ECO:0000313" key="2">
    <source>
        <dbReference type="EMBL" id="CAB4365746.1"/>
    </source>
</evidence>
<feature type="domain" description="Aminoglycoside phosphotransferase" evidence="1">
    <location>
        <begin position="34"/>
        <end position="227"/>
    </location>
</feature>
<evidence type="ECO:0000313" key="5">
    <source>
        <dbReference type="EMBL" id="CAB4846019.1"/>
    </source>
</evidence>
<evidence type="ECO:0000313" key="4">
    <source>
        <dbReference type="EMBL" id="CAB4800069.1"/>
    </source>
</evidence>
<dbReference type="InterPro" id="IPR002575">
    <property type="entry name" value="Aminoglycoside_PTrfase"/>
</dbReference>
<protein>
    <submittedName>
        <fullName evidence="3">Unannotated protein</fullName>
    </submittedName>
</protein>
<name>A0A6J6TQW8_9ZZZZ</name>